<dbReference type="SMART" id="SM00066">
    <property type="entry name" value="GAL4"/>
    <property type="match status" value="1"/>
</dbReference>
<organism evidence="4">
    <name type="scientific">Kwoniella dejecticola CBS 10117</name>
    <dbReference type="NCBI Taxonomy" id="1296121"/>
    <lineage>
        <taxon>Eukaryota</taxon>
        <taxon>Fungi</taxon>
        <taxon>Dikarya</taxon>
        <taxon>Basidiomycota</taxon>
        <taxon>Agaricomycotina</taxon>
        <taxon>Tremellomycetes</taxon>
        <taxon>Tremellales</taxon>
        <taxon>Cryptococcaceae</taxon>
        <taxon>Kwoniella</taxon>
    </lineage>
</organism>
<dbReference type="GO" id="GO:0000981">
    <property type="term" value="F:DNA-binding transcription factor activity, RNA polymerase II-specific"/>
    <property type="evidence" value="ECO:0007669"/>
    <property type="project" value="InterPro"/>
</dbReference>
<dbReference type="GeneID" id="28972168"/>
<protein>
    <recommendedName>
        <fullName evidence="3">Zn(2)-C6 fungal-type domain-containing protein</fullName>
    </recommendedName>
</protein>
<dbReference type="PROSITE" id="PS50048">
    <property type="entry name" value="ZN2_CY6_FUNGAL_2"/>
    <property type="match status" value="1"/>
</dbReference>
<gene>
    <name evidence="4" type="ORF">I303_08469</name>
    <name evidence="5" type="ORF">I303_106892</name>
</gene>
<dbReference type="InterPro" id="IPR036864">
    <property type="entry name" value="Zn2-C6_fun-type_DNA-bd_sf"/>
</dbReference>
<keyword evidence="6" id="KW-1185">Reference proteome</keyword>
<name>A0A1A5ZTE9_9TREE</name>
<dbReference type="SUPFAM" id="SSF57701">
    <property type="entry name" value="Zn2/Cys6 DNA-binding domain"/>
    <property type="match status" value="1"/>
</dbReference>
<dbReference type="GO" id="GO:0005634">
    <property type="term" value="C:nucleus"/>
    <property type="evidence" value="ECO:0007669"/>
    <property type="project" value="UniProtKB-SubCell"/>
</dbReference>
<dbReference type="InterPro" id="IPR001138">
    <property type="entry name" value="Zn2Cys6_DnaBD"/>
</dbReference>
<evidence type="ECO:0000313" key="6">
    <source>
        <dbReference type="Proteomes" id="UP000078595"/>
    </source>
</evidence>
<comment type="subcellular location">
    <subcellularLocation>
        <location evidence="1">Nucleus</location>
    </subcellularLocation>
</comment>
<dbReference type="KEGG" id="kdj:28972168"/>
<evidence type="ECO:0000256" key="1">
    <source>
        <dbReference type="ARBA" id="ARBA00004123"/>
    </source>
</evidence>
<dbReference type="Gene3D" id="4.10.240.10">
    <property type="entry name" value="Zn(2)-C6 fungal-type DNA-binding domain"/>
    <property type="match status" value="1"/>
</dbReference>
<feature type="domain" description="Zn(2)-C6 fungal-type" evidence="3">
    <location>
        <begin position="10"/>
        <end position="41"/>
    </location>
</feature>
<evidence type="ECO:0000259" key="3">
    <source>
        <dbReference type="PROSITE" id="PS50048"/>
    </source>
</evidence>
<dbReference type="PROSITE" id="PS00463">
    <property type="entry name" value="ZN2_CY6_FUNGAL_1"/>
    <property type="match status" value="1"/>
</dbReference>
<dbReference type="CDD" id="cd12148">
    <property type="entry name" value="fungal_TF_MHR"/>
    <property type="match status" value="1"/>
</dbReference>
<dbReference type="EMBL" id="KI894038">
    <property type="protein sequence ID" value="OBR81087.1"/>
    <property type="molecule type" value="Genomic_DNA"/>
</dbReference>
<dbReference type="OrthoDB" id="410267at2759"/>
<reference evidence="5" key="2">
    <citation type="submission" date="2013-07" db="EMBL/GenBank/DDBJ databases">
        <authorList>
            <consortium name="The Broad Institute Genome Sequencing Platform"/>
            <person name="Cuomo C."/>
            <person name="Litvintseva A."/>
            <person name="Chen Y."/>
            <person name="Heitman J."/>
            <person name="Sun S."/>
            <person name="Springer D."/>
            <person name="Dromer F."/>
            <person name="Young S.K."/>
            <person name="Zeng Q."/>
            <person name="Gargeya S."/>
            <person name="Fitzgerald M."/>
            <person name="Abouelleil A."/>
            <person name="Alvarado L."/>
            <person name="Berlin A.M."/>
            <person name="Chapman S.B."/>
            <person name="Dewar J."/>
            <person name="Goldberg J."/>
            <person name="Griggs A."/>
            <person name="Gujja S."/>
            <person name="Hansen M."/>
            <person name="Howarth C."/>
            <person name="Imamovic A."/>
            <person name="Larimer J."/>
            <person name="McCowan C."/>
            <person name="Murphy C."/>
            <person name="Pearson M."/>
            <person name="Priest M."/>
            <person name="Roberts A."/>
            <person name="Saif S."/>
            <person name="Shea T."/>
            <person name="Sykes S."/>
            <person name="Wortman J."/>
            <person name="Nusbaum C."/>
            <person name="Birren B."/>
        </authorList>
    </citation>
    <scope>NUCLEOTIDE SEQUENCE</scope>
    <source>
        <strain evidence="5">CBS 10117</strain>
    </source>
</reference>
<dbReference type="AlphaFoldDB" id="A0A1A5ZTE9"/>
<dbReference type="GO" id="GO:0008270">
    <property type="term" value="F:zinc ion binding"/>
    <property type="evidence" value="ECO:0007669"/>
    <property type="project" value="InterPro"/>
</dbReference>
<dbReference type="InterPro" id="IPR050613">
    <property type="entry name" value="Sec_Metabolite_Reg"/>
</dbReference>
<dbReference type="PANTHER" id="PTHR31001">
    <property type="entry name" value="UNCHARACTERIZED TRANSCRIPTIONAL REGULATORY PROTEIN"/>
    <property type="match status" value="1"/>
</dbReference>
<dbReference type="RefSeq" id="XP_018258929.1">
    <property type="nucleotide sequence ID" value="XM_018411728.1"/>
</dbReference>
<reference evidence="5" key="3">
    <citation type="submission" date="2024-02" db="EMBL/GenBank/DDBJ databases">
        <title>Comparative genomics of Cryptococcus and Kwoniella reveals pathogenesis evolution and contrasting modes of karyotype evolution via chromosome fusion or intercentromeric recombination.</title>
        <authorList>
            <person name="Coelho M.A."/>
            <person name="David-Palma M."/>
            <person name="Shea T."/>
            <person name="Bowers K."/>
            <person name="McGinley-Smith S."/>
            <person name="Mohammad A.W."/>
            <person name="Gnirke A."/>
            <person name="Yurkov A.M."/>
            <person name="Nowrousian M."/>
            <person name="Sun S."/>
            <person name="Cuomo C.A."/>
            <person name="Heitman J."/>
        </authorList>
    </citation>
    <scope>NUCLEOTIDE SEQUENCE</scope>
    <source>
        <strain evidence="5">CBS 10117</strain>
    </source>
</reference>
<dbReference type="Proteomes" id="UP000078595">
    <property type="component" value="Chromosome 8"/>
</dbReference>
<dbReference type="Pfam" id="PF00172">
    <property type="entry name" value="Zn_clus"/>
    <property type="match status" value="1"/>
</dbReference>
<evidence type="ECO:0000313" key="5">
    <source>
        <dbReference type="EMBL" id="WWC64282.1"/>
    </source>
</evidence>
<evidence type="ECO:0000256" key="2">
    <source>
        <dbReference type="ARBA" id="ARBA00023242"/>
    </source>
</evidence>
<keyword evidence="2" id="KW-0539">Nucleus</keyword>
<sequence length="688" mass="76537">MRQTQRAPLSCSACSKRRVKCSKTIPCEQCLTRGVGRECKREIVKVGGKIVNRPSEVRLRSRDELELEIVTLRRRVTELESRTSTSSPSSIQGRLVSKAMNQEEGEEGAGSSGNSKKLEFLIKSVELLWIGTTPQPQNNLTPASSALPSFSYPHSMSDPVQYLQNLLPPKQVTAALLQVAHGNVWWQHCSYHIPSLDRQMKDFWEGRHGLVSWGWAALLMSILTTSIHYCDDDTAVSLGLTAGEAVSIRPPPRASSQLISDLAQMTTLPMLWCRATLYCLSCADYLVTPTLVSVQALAILLWVSHVVNTHTLHSTTVSTGIRLAQALGLQDLGQEQVCSIASPDTVCPLHCVIGPHIQVTAEMVQRESARNAWQVLFISECLSWSARDFDGLPRPGDSLPLNINNDYDVGDVVSVHPTGKVTSVSHHLAMHDLAMTMWIYLTSKTPTLQSLAIAEQSLQALLERPALQGNELPHSSWSRHVWITSVHNRRLVINRPFFAKSFGTDRYIEQRRICVDAAHRILDERKIVYPTFYERIWSITFHSLSAGVVLLLEYFDSPPSQTTVSDMTRRDRIYDLIGALNRDIGGHPFVKRASNLLLGLLADEANIRPTLRNQEGSVNLEIPNQVPIISNNKCDLSNQLTSINEVDQSVITDLDPDVMVSAGPMISDDLLSQWLAELQQEYGSEVTC</sequence>
<dbReference type="VEuPathDB" id="FungiDB:I303_08469"/>
<evidence type="ECO:0000313" key="4">
    <source>
        <dbReference type="EMBL" id="OBR81087.1"/>
    </source>
</evidence>
<proteinExistence type="predicted"/>
<dbReference type="EMBL" id="CP144537">
    <property type="protein sequence ID" value="WWC64282.1"/>
    <property type="molecule type" value="Genomic_DNA"/>
</dbReference>
<reference evidence="4" key="1">
    <citation type="submission" date="2013-07" db="EMBL/GenBank/DDBJ databases">
        <title>The Genome Sequence of Cryptococcus dejecticola CBS10117.</title>
        <authorList>
            <consortium name="The Broad Institute Genome Sequencing Platform"/>
            <person name="Cuomo C."/>
            <person name="Litvintseva A."/>
            <person name="Chen Y."/>
            <person name="Heitman J."/>
            <person name="Sun S."/>
            <person name="Springer D."/>
            <person name="Dromer F."/>
            <person name="Young S.K."/>
            <person name="Zeng Q."/>
            <person name="Gargeya S."/>
            <person name="Fitzgerald M."/>
            <person name="Abouelleil A."/>
            <person name="Alvarado L."/>
            <person name="Berlin A.M."/>
            <person name="Chapman S.B."/>
            <person name="Dewar J."/>
            <person name="Goldberg J."/>
            <person name="Griggs A."/>
            <person name="Gujja S."/>
            <person name="Hansen M."/>
            <person name="Howarth C."/>
            <person name="Imamovic A."/>
            <person name="Larimer J."/>
            <person name="McCowan C."/>
            <person name="Murphy C."/>
            <person name="Pearson M."/>
            <person name="Priest M."/>
            <person name="Roberts A."/>
            <person name="Saif S."/>
            <person name="Shea T."/>
            <person name="Sykes S."/>
            <person name="Wortman J."/>
            <person name="Nusbaum C."/>
            <person name="Birren B."/>
        </authorList>
    </citation>
    <scope>NUCLEOTIDE SEQUENCE [LARGE SCALE GENOMIC DNA]</scope>
    <source>
        <strain evidence="4">CBS 10117</strain>
    </source>
</reference>
<dbReference type="PANTHER" id="PTHR31001:SF76">
    <property type="entry name" value="ZN(2)-C6 FUNGAL-TYPE DOMAIN-CONTAINING PROTEIN"/>
    <property type="match status" value="1"/>
</dbReference>
<accession>A0A1A5ZTE9</accession>
<dbReference type="STRING" id="1296121.A0A1A5ZTE9"/>